<protein>
    <submittedName>
        <fullName evidence="1">Small hydrophilic plant seed protein</fullName>
    </submittedName>
</protein>
<accession>A0A8S5UJS6</accession>
<name>A0A8S5UJS6_9CAUD</name>
<organism evidence="1">
    <name type="scientific">Podoviridae sp. ct9A73</name>
    <dbReference type="NCBI Taxonomy" id="2825225"/>
    <lineage>
        <taxon>Viruses</taxon>
        <taxon>Duplodnaviria</taxon>
        <taxon>Heunggongvirae</taxon>
        <taxon>Uroviricota</taxon>
        <taxon>Caudoviricetes</taxon>
    </lineage>
</organism>
<sequence length="140" mass="15590">MKQSKYDKRLTHGNDYYKKIGKLGGSAKVKKGFGKNPQLASIAGKKGGRATPYAELSFSAADNIKRVLLKNEKFDVKEEKSRYEVTMNGSILSIIPRYNGRIKKAVPRDDLSGRVMATKDMATLETLKVIIVEGMYRGES</sequence>
<dbReference type="EMBL" id="BK016096">
    <property type="protein sequence ID" value="DAF94727.1"/>
    <property type="molecule type" value="Genomic_DNA"/>
</dbReference>
<reference evidence="1" key="1">
    <citation type="journal article" date="2021" name="Proc. Natl. Acad. Sci. U.S.A.">
        <title>A Catalog of Tens of Thousands of Viruses from Human Metagenomes Reveals Hidden Associations with Chronic Diseases.</title>
        <authorList>
            <person name="Tisza M.J."/>
            <person name="Buck C.B."/>
        </authorList>
    </citation>
    <scope>NUCLEOTIDE SEQUENCE</scope>
    <source>
        <strain evidence="1">Ct9A73</strain>
    </source>
</reference>
<proteinExistence type="predicted"/>
<evidence type="ECO:0000313" key="1">
    <source>
        <dbReference type="EMBL" id="DAF94727.1"/>
    </source>
</evidence>